<feature type="transmembrane region" description="Helical" evidence="8">
    <location>
        <begin position="121"/>
        <end position="138"/>
    </location>
</feature>
<feature type="transmembrane region" description="Helical" evidence="8">
    <location>
        <begin position="265"/>
        <end position="292"/>
    </location>
</feature>
<dbReference type="GO" id="GO:0022857">
    <property type="term" value="F:transmembrane transporter activity"/>
    <property type="evidence" value="ECO:0007669"/>
    <property type="project" value="InterPro"/>
</dbReference>
<dbReference type="EMBL" id="JACHML010000001">
    <property type="protein sequence ID" value="MBB6389845.1"/>
    <property type="molecule type" value="Genomic_DNA"/>
</dbReference>
<gene>
    <name evidence="9" type="ORF">HD594_000158</name>
</gene>
<dbReference type="RefSeq" id="WP_184749126.1">
    <property type="nucleotide sequence ID" value="NZ_BAAAJR010000008.1"/>
</dbReference>
<evidence type="ECO:0000256" key="5">
    <source>
        <dbReference type="ARBA" id="ARBA00022692"/>
    </source>
</evidence>
<dbReference type="Proteomes" id="UP000537775">
    <property type="component" value="Unassembled WGS sequence"/>
</dbReference>
<dbReference type="AlphaFoldDB" id="A0A7X0FMM9"/>
<evidence type="ECO:0000313" key="9">
    <source>
        <dbReference type="EMBL" id="MBB6389845.1"/>
    </source>
</evidence>
<evidence type="ECO:0000256" key="3">
    <source>
        <dbReference type="ARBA" id="ARBA00022448"/>
    </source>
</evidence>
<sequence>MTPTPSRTPSPLGRRSITGAWVVSAGPITVRIRPRSFWVGIAAIAVLLAAGLVTLTHGTLALSPAEVVAALFGQGEAPAVRTVQGRRLPRLITAATVGGALGIAGAVFQSVSRNALGSPDIIGFTSGAAAGAVIQVTVFGGDVVATALSAIAGGLVTALLVYGLARRGGITGGLRLVLVGIGVGAIASAITALFVVRAELDRAVSAQQWLAGSLLGRGWPHAWSVTVAVLVLIVPIVIVARRLTLIEMGDDLAGSIGVRVERTRFIAVILGVLLTGVAVAATGPIAFIALAAPQIVGRLVRSGGVHVLTSALLGAILLVTADLLSQAVDIGLRTPVGTVTALLGGVYLVWMLARRA</sequence>
<reference evidence="9 10" key="1">
    <citation type="submission" date="2020-08" db="EMBL/GenBank/DDBJ databases">
        <title>Sequencing the genomes of 1000 actinobacteria strains.</title>
        <authorList>
            <person name="Klenk H.-P."/>
        </authorList>
    </citation>
    <scope>NUCLEOTIDE SEQUENCE [LARGE SCALE GENOMIC DNA]</scope>
    <source>
        <strain evidence="9 10">DSM 12511</strain>
    </source>
</reference>
<comment type="similarity">
    <text evidence="2">Belongs to the binding-protein-dependent transport system permease family. FecCD subfamily.</text>
</comment>
<dbReference type="Gene3D" id="1.10.3470.10">
    <property type="entry name" value="ABC transporter involved in vitamin B12 uptake, BtuC"/>
    <property type="match status" value="1"/>
</dbReference>
<dbReference type="SUPFAM" id="SSF81345">
    <property type="entry name" value="ABC transporter involved in vitamin B12 uptake, BtuC"/>
    <property type="match status" value="1"/>
</dbReference>
<keyword evidence="10" id="KW-1185">Reference proteome</keyword>
<keyword evidence="4" id="KW-1003">Cell membrane</keyword>
<comment type="subcellular location">
    <subcellularLocation>
        <location evidence="1">Cell membrane</location>
        <topology evidence="1">Multi-pass membrane protein</topology>
    </subcellularLocation>
</comment>
<keyword evidence="6 8" id="KW-1133">Transmembrane helix</keyword>
<dbReference type="GO" id="GO:0033214">
    <property type="term" value="P:siderophore-iron import into cell"/>
    <property type="evidence" value="ECO:0007669"/>
    <property type="project" value="TreeGrafter"/>
</dbReference>
<proteinExistence type="inferred from homology"/>
<feature type="transmembrane region" description="Helical" evidence="8">
    <location>
        <begin position="176"/>
        <end position="196"/>
    </location>
</feature>
<feature type="transmembrane region" description="Helical" evidence="8">
    <location>
        <begin position="336"/>
        <end position="353"/>
    </location>
</feature>
<dbReference type="CDD" id="cd06550">
    <property type="entry name" value="TM_ABC_iron-siderophores_like"/>
    <property type="match status" value="1"/>
</dbReference>
<dbReference type="Pfam" id="PF01032">
    <property type="entry name" value="FecCD"/>
    <property type="match status" value="1"/>
</dbReference>
<evidence type="ECO:0000256" key="8">
    <source>
        <dbReference type="SAM" id="Phobius"/>
    </source>
</evidence>
<name>A0A7X0FMM9_9MICO</name>
<comment type="caution">
    <text evidence="9">The sequence shown here is derived from an EMBL/GenBank/DDBJ whole genome shotgun (WGS) entry which is preliminary data.</text>
</comment>
<dbReference type="GO" id="GO:0005886">
    <property type="term" value="C:plasma membrane"/>
    <property type="evidence" value="ECO:0007669"/>
    <property type="project" value="UniProtKB-SubCell"/>
</dbReference>
<feature type="transmembrane region" description="Helical" evidence="8">
    <location>
        <begin position="304"/>
        <end position="324"/>
    </location>
</feature>
<evidence type="ECO:0000313" key="10">
    <source>
        <dbReference type="Proteomes" id="UP000537775"/>
    </source>
</evidence>
<feature type="transmembrane region" description="Helical" evidence="8">
    <location>
        <begin position="37"/>
        <end position="55"/>
    </location>
</feature>
<dbReference type="PANTHER" id="PTHR30472:SF24">
    <property type="entry name" value="FERRIC ENTEROBACTIN TRANSPORT SYSTEM PERMEASE PROTEIN FEPG"/>
    <property type="match status" value="1"/>
</dbReference>
<dbReference type="InterPro" id="IPR000522">
    <property type="entry name" value="ABC_transptr_permease_BtuC"/>
</dbReference>
<evidence type="ECO:0000256" key="2">
    <source>
        <dbReference type="ARBA" id="ARBA00007935"/>
    </source>
</evidence>
<dbReference type="PANTHER" id="PTHR30472">
    <property type="entry name" value="FERRIC ENTEROBACTIN TRANSPORT SYSTEM PERMEASE PROTEIN"/>
    <property type="match status" value="1"/>
</dbReference>
<feature type="transmembrane region" description="Helical" evidence="8">
    <location>
        <begin position="144"/>
        <end position="164"/>
    </location>
</feature>
<dbReference type="InterPro" id="IPR037294">
    <property type="entry name" value="ABC_BtuC-like"/>
</dbReference>
<evidence type="ECO:0000256" key="4">
    <source>
        <dbReference type="ARBA" id="ARBA00022475"/>
    </source>
</evidence>
<accession>A0A7X0FMM9</accession>
<keyword evidence="7 8" id="KW-0472">Membrane</keyword>
<protein>
    <submittedName>
        <fullName evidence="9">Iron complex transport system permease protein</fullName>
    </submittedName>
</protein>
<evidence type="ECO:0000256" key="7">
    <source>
        <dbReference type="ARBA" id="ARBA00023136"/>
    </source>
</evidence>
<keyword evidence="5 8" id="KW-0812">Transmembrane</keyword>
<evidence type="ECO:0000256" key="6">
    <source>
        <dbReference type="ARBA" id="ARBA00022989"/>
    </source>
</evidence>
<feature type="transmembrane region" description="Helical" evidence="8">
    <location>
        <begin position="91"/>
        <end position="109"/>
    </location>
</feature>
<keyword evidence="3" id="KW-0813">Transport</keyword>
<organism evidence="9 10">
    <name type="scientific">Microbacterium thalassium</name>
    <dbReference type="NCBI Taxonomy" id="362649"/>
    <lineage>
        <taxon>Bacteria</taxon>
        <taxon>Bacillati</taxon>
        <taxon>Actinomycetota</taxon>
        <taxon>Actinomycetes</taxon>
        <taxon>Micrococcales</taxon>
        <taxon>Microbacteriaceae</taxon>
        <taxon>Microbacterium</taxon>
    </lineage>
</organism>
<feature type="transmembrane region" description="Helical" evidence="8">
    <location>
        <begin position="222"/>
        <end position="244"/>
    </location>
</feature>
<evidence type="ECO:0000256" key="1">
    <source>
        <dbReference type="ARBA" id="ARBA00004651"/>
    </source>
</evidence>